<dbReference type="Gene3D" id="1.10.3020.10">
    <property type="entry name" value="alpha-amino acid ester hydrolase ( Helical cap domain)"/>
    <property type="match status" value="1"/>
</dbReference>
<dbReference type="InterPro" id="IPR005674">
    <property type="entry name" value="CocE/Ser_esterase"/>
</dbReference>
<evidence type="ECO:0000313" key="4">
    <source>
        <dbReference type="Proteomes" id="UP001302072"/>
    </source>
</evidence>
<dbReference type="NCBIfam" id="TIGR00976">
    <property type="entry name" value="CocE_NonD"/>
    <property type="match status" value="1"/>
</dbReference>
<dbReference type="Gene3D" id="2.60.120.260">
    <property type="entry name" value="Galactose-binding domain-like"/>
    <property type="match status" value="1"/>
</dbReference>
<feature type="domain" description="Xaa-Pro dipeptidyl-peptidase C-terminal" evidence="2">
    <location>
        <begin position="495"/>
        <end position="727"/>
    </location>
</feature>
<dbReference type="EMBL" id="CP115541">
    <property type="protein sequence ID" value="WNH53625.1"/>
    <property type="molecule type" value="Genomic_DNA"/>
</dbReference>
<dbReference type="InterPro" id="IPR000383">
    <property type="entry name" value="Xaa-Pro-like_dom"/>
</dbReference>
<dbReference type="Gene3D" id="3.40.50.1820">
    <property type="entry name" value="alpha/beta hydrolase"/>
    <property type="match status" value="1"/>
</dbReference>
<proteinExistence type="predicted"/>
<reference evidence="3 4" key="1">
    <citation type="submission" date="2022-12" db="EMBL/GenBank/DDBJ databases">
        <title>Two new species, Stenotrophomonas aracearum and Stenotrophomonas oahuensis, isolated from Anthurium (Araceae family) in Hawaii.</title>
        <authorList>
            <person name="Chunag S.C."/>
            <person name="Dobhal S."/>
            <person name="Alvarez A."/>
            <person name="Arif M."/>
        </authorList>
    </citation>
    <scope>NUCLEOTIDE SEQUENCE [LARGE SCALE GENOMIC DNA]</scope>
    <source>
        <strain evidence="3 4">A5586</strain>
    </source>
</reference>
<dbReference type="InterPro" id="IPR008979">
    <property type="entry name" value="Galactose-bd-like_sf"/>
</dbReference>
<name>A0ABY9YSS4_9GAMM</name>
<evidence type="ECO:0000256" key="1">
    <source>
        <dbReference type="ARBA" id="ARBA00022801"/>
    </source>
</evidence>
<dbReference type="InterPro" id="IPR029058">
    <property type="entry name" value="AB_hydrolase_fold"/>
</dbReference>
<evidence type="ECO:0000313" key="3">
    <source>
        <dbReference type="EMBL" id="WNH53625.1"/>
    </source>
</evidence>
<evidence type="ECO:0000259" key="2">
    <source>
        <dbReference type="SMART" id="SM00939"/>
    </source>
</evidence>
<dbReference type="SUPFAM" id="SSF49785">
    <property type="entry name" value="Galactose-binding domain-like"/>
    <property type="match status" value="1"/>
</dbReference>
<dbReference type="GO" id="GO:0016787">
    <property type="term" value="F:hydrolase activity"/>
    <property type="evidence" value="ECO:0007669"/>
    <property type="project" value="UniProtKB-KW"/>
</dbReference>
<accession>A0ABY9YSS4</accession>
<organism evidence="3 4">
    <name type="scientific">Stenotrophomonas oahuensis</name>
    <dbReference type="NCBI Taxonomy" id="3003271"/>
    <lineage>
        <taxon>Bacteria</taxon>
        <taxon>Pseudomonadati</taxon>
        <taxon>Pseudomonadota</taxon>
        <taxon>Gammaproteobacteria</taxon>
        <taxon>Lysobacterales</taxon>
        <taxon>Lysobacteraceae</taxon>
        <taxon>Stenotrophomonas</taxon>
    </lineage>
</organism>
<dbReference type="InterPro" id="IPR013736">
    <property type="entry name" value="Xaa-Pro_dipept_C"/>
</dbReference>
<dbReference type="SMART" id="SM00939">
    <property type="entry name" value="PepX_C"/>
    <property type="match status" value="1"/>
</dbReference>
<sequence>MLLLLAPAAGAQQFLHWDAPAGSSVRHNDAALVGLAQQLLEGGDADHLTAVQRSQSLLVAGQHAQASVGIAALMQSLRSKGNESQAQRWAPYLLMAQAGNPAEREFDRAYAAAFAARFAALDDVSALKTHYWFTTNLPAAQAKLDAALATHAGSASLTREQALDLIRQAAFVETFQVAARLAPDLIRADEDRRFEIDDAVRIPDAEGVVLSAHVARPRRSASPPPAAMLFTIYTDPARNRTQAALAAAHGYVGVVVDARGKRLGTGTAAPYETEGVDAAAAIDWISQQPWTDGRVVMYGGSYSGFAAWAAAKHAPPALKAIAPYVAAIPGLGLPMENNVFLSANYAWPFYVANNRLLDNDTYNQRERWDALTVRWYASGRPYRQIDQVDGTPNPWLQRWLAHPAYDAYWQAMVPYGEDFARIRIPVLSITGYYDDGQISALQYFREHTRHLPDADHRLLIGPYDHFGTQANVKAMELRGYSVDPVAQFDTDAITFQWFDHVLKGAPLPPLLADRVNYQLMGANRWEHAPSLQAAGGGMTTFHLSSERAGTGYRLIQTAAPPAGMVTQTVDFADRNSSRHNYYPWPILRDGPPDDGGLTFVSAPFDQPMDMVGPFTGDLKIRINKRDVDLTVTLYEWQKDGKVMQLSYYVGRASYAADMTTRHLLTPGQWTHVPLQRTRMTGRRLAEGSRLLVVMDVLKDAEHQVNHGTGKDVSDESIADAGEPLRIEWSAESMLGVPLRAAVVE</sequence>
<dbReference type="Pfam" id="PF02129">
    <property type="entry name" value="Peptidase_S15"/>
    <property type="match status" value="1"/>
</dbReference>
<dbReference type="RefSeq" id="WP_311192766.1">
    <property type="nucleotide sequence ID" value="NZ_CP115541.1"/>
</dbReference>
<dbReference type="Pfam" id="PF08530">
    <property type="entry name" value="PepX_C"/>
    <property type="match status" value="1"/>
</dbReference>
<keyword evidence="4" id="KW-1185">Reference proteome</keyword>
<protein>
    <submittedName>
        <fullName evidence="3">CocE/NonD family hydrolase</fullName>
    </submittedName>
</protein>
<keyword evidence="1 3" id="KW-0378">Hydrolase</keyword>
<gene>
    <name evidence="3" type="ORF">PDM29_04910</name>
</gene>
<dbReference type="SUPFAM" id="SSF53474">
    <property type="entry name" value="alpha/beta-Hydrolases"/>
    <property type="match status" value="1"/>
</dbReference>
<dbReference type="Proteomes" id="UP001302072">
    <property type="component" value="Chromosome"/>
</dbReference>